<keyword evidence="7" id="KW-0645">Protease</keyword>
<comment type="subcellular location">
    <subcellularLocation>
        <location evidence="2">Cell membrane</location>
        <topology evidence="2">Single-pass type II membrane protein</topology>
    </subcellularLocation>
    <subcellularLocation>
        <location evidence="7">Membrane</location>
        <topology evidence="7">Single-pass type II membrane protein</topology>
    </subcellularLocation>
</comment>
<dbReference type="CDD" id="cd06530">
    <property type="entry name" value="S26_SPase_I"/>
    <property type="match status" value="1"/>
</dbReference>
<dbReference type="EMBL" id="JACHNH010000001">
    <property type="protein sequence ID" value="MBB4764251.1"/>
    <property type="molecule type" value="Genomic_DNA"/>
</dbReference>
<reference evidence="9 10" key="1">
    <citation type="submission" date="2020-08" db="EMBL/GenBank/DDBJ databases">
        <title>Sequencing the genomes of 1000 actinobacteria strains.</title>
        <authorList>
            <person name="Klenk H.-P."/>
        </authorList>
    </citation>
    <scope>NUCLEOTIDE SEQUENCE [LARGE SCALE GENOMIC DNA]</scope>
    <source>
        <strain evidence="9 10">DSM 43149</strain>
    </source>
</reference>
<dbReference type="SUPFAM" id="SSF51306">
    <property type="entry name" value="LexA/Signal peptidase"/>
    <property type="match status" value="1"/>
</dbReference>
<comment type="similarity">
    <text evidence="3 7">Belongs to the peptidase S26 family.</text>
</comment>
<evidence type="ECO:0000256" key="5">
    <source>
        <dbReference type="ARBA" id="ARBA00022801"/>
    </source>
</evidence>
<feature type="transmembrane region" description="Helical" evidence="7">
    <location>
        <begin position="66"/>
        <end position="86"/>
    </location>
</feature>
<dbReference type="Gene3D" id="2.10.109.10">
    <property type="entry name" value="Umud Fragment, subunit A"/>
    <property type="match status" value="1"/>
</dbReference>
<dbReference type="InterPro" id="IPR036286">
    <property type="entry name" value="LexA/Signal_pep-like_sf"/>
</dbReference>
<dbReference type="NCBIfam" id="TIGR02227">
    <property type="entry name" value="sigpep_I_bact"/>
    <property type="match status" value="1"/>
</dbReference>
<name>A0A7W7I0T5_9ACTN</name>
<keyword evidence="7" id="KW-0812">Transmembrane</keyword>
<dbReference type="GO" id="GO:0004252">
    <property type="term" value="F:serine-type endopeptidase activity"/>
    <property type="evidence" value="ECO:0007669"/>
    <property type="project" value="InterPro"/>
</dbReference>
<evidence type="ECO:0000256" key="3">
    <source>
        <dbReference type="ARBA" id="ARBA00009370"/>
    </source>
</evidence>
<evidence type="ECO:0000259" key="8">
    <source>
        <dbReference type="Pfam" id="PF10502"/>
    </source>
</evidence>
<evidence type="ECO:0000256" key="4">
    <source>
        <dbReference type="ARBA" id="ARBA00013208"/>
    </source>
</evidence>
<gene>
    <name evidence="9" type="ORF">BJ971_004807</name>
</gene>
<dbReference type="PRINTS" id="PR00727">
    <property type="entry name" value="LEADERPTASE"/>
</dbReference>
<sequence length="223" mass="24081">MRRVTRAVLAAAVRGRGDRGGPWSEAVLAEFDQTTGRWEGLRWAVGGLRAVWYERRARTAVRIPRLVLAAAVVGLAAAFVLNQFALSARYMASGSMEPTVPVAGRFLLDKASFRVTGIERGDIVEFALPEEPGRHGVKRVIGLPGDTVACRDGVVELDGTPLDEPYLDGGAGTYDCGAPVVVPPGELFVLGDHREVSRDSRHWGPIPRSAVEGRLLTTFSLHL</sequence>
<keyword evidence="5 7" id="KW-0378">Hydrolase</keyword>
<evidence type="ECO:0000256" key="6">
    <source>
        <dbReference type="PIRSR" id="PIRSR600223-1"/>
    </source>
</evidence>
<evidence type="ECO:0000256" key="2">
    <source>
        <dbReference type="ARBA" id="ARBA00004401"/>
    </source>
</evidence>
<proteinExistence type="inferred from homology"/>
<keyword evidence="10" id="KW-1185">Reference proteome</keyword>
<accession>A0A7W7I0T5</accession>
<comment type="catalytic activity">
    <reaction evidence="1 7">
        <text>Cleavage of hydrophobic, N-terminal signal or leader sequences from secreted and periplasmic proteins.</text>
        <dbReference type="EC" id="3.4.21.89"/>
    </reaction>
</comment>
<dbReference type="Pfam" id="PF10502">
    <property type="entry name" value="Peptidase_S26"/>
    <property type="match status" value="1"/>
</dbReference>
<evidence type="ECO:0000313" key="9">
    <source>
        <dbReference type="EMBL" id="MBB4764251.1"/>
    </source>
</evidence>
<dbReference type="PANTHER" id="PTHR43390">
    <property type="entry name" value="SIGNAL PEPTIDASE I"/>
    <property type="match status" value="1"/>
</dbReference>
<comment type="caution">
    <text evidence="9">The sequence shown here is derived from an EMBL/GenBank/DDBJ whole genome shotgun (WGS) entry which is preliminary data.</text>
</comment>
<evidence type="ECO:0000313" key="10">
    <source>
        <dbReference type="Proteomes" id="UP000578112"/>
    </source>
</evidence>
<dbReference type="EC" id="3.4.21.89" evidence="4 7"/>
<dbReference type="RefSeq" id="WP_184995455.1">
    <property type="nucleotide sequence ID" value="NZ_BOMK01000048.1"/>
</dbReference>
<feature type="active site" evidence="6">
    <location>
        <position position="95"/>
    </location>
</feature>
<keyword evidence="7" id="KW-1133">Transmembrane helix</keyword>
<dbReference type="Proteomes" id="UP000578112">
    <property type="component" value="Unassembled WGS sequence"/>
</dbReference>
<protein>
    <recommendedName>
        <fullName evidence="4 7">Signal peptidase I</fullName>
        <ecNumber evidence="4 7">3.4.21.89</ecNumber>
    </recommendedName>
</protein>
<keyword evidence="7" id="KW-0472">Membrane</keyword>
<organism evidence="9 10">
    <name type="scientific">Actinoplanes digitatis</name>
    <dbReference type="NCBI Taxonomy" id="1868"/>
    <lineage>
        <taxon>Bacteria</taxon>
        <taxon>Bacillati</taxon>
        <taxon>Actinomycetota</taxon>
        <taxon>Actinomycetes</taxon>
        <taxon>Micromonosporales</taxon>
        <taxon>Micromonosporaceae</taxon>
        <taxon>Actinoplanes</taxon>
    </lineage>
</organism>
<dbReference type="InterPro" id="IPR019758">
    <property type="entry name" value="Pept_S26A_signal_pept_1_CS"/>
</dbReference>
<evidence type="ECO:0000256" key="1">
    <source>
        <dbReference type="ARBA" id="ARBA00000677"/>
    </source>
</evidence>
<dbReference type="GO" id="GO:0005886">
    <property type="term" value="C:plasma membrane"/>
    <property type="evidence" value="ECO:0007669"/>
    <property type="project" value="UniProtKB-SubCell"/>
</dbReference>
<dbReference type="PROSITE" id="PS00761">
    <property type="entry name" value="SPASE_I_3"/>
    <property type="match status" value="1"/>
</dbReference>
<dbReference type="InterPro" id="IPR000223">
    <property type="entry name" value="Pept_S26A_signal_pept_1"/>
</dbReference>
<dbReference type="GO" id="GO:0009003">
    <property type="term" value="F:signal peptidase activity"/>
    <property type="evidence" value="ECO:0007669"/>
    <property type="project" value="UniProtKB-EC"/>
</dbReference>
<dbReference type="AlphaFoldDB" id="A0A7W7I0T5"/>
<dbReference type="PANTHER" id="PTHR43390:SF1">
    <property type="entry name" value="CHLOROPLAST PROCESSING PEPTIDASE"/>
    <property type="match status" value="1"/>
</dbReference>
<dbReference type="GO" id="GO:0006465">
    <property type="term" value="P:signal peptide processing"/>
    <property type="evidence" value="ECO:0007669"/>
    <property type="project" value="InterPro"/>
</dbReference>
<feature type="domain" description="Peptidase S26" evidence="8">
    <location>
        <begin position="68"/>
        <end position="216"/>
    </location>
</feature>
<evidence type="ECO:0000256" key="7">
    <source>
        <dbReference type="RuleBase" id="RU362042"/>
    </source>
</evidence>
<dbReference type="InterPro" id="IPR019533">
    <property type="entry name" value="Peptidase_S26"/>
</dbReference>
<feature type="active site" evidence="6">
    <location>
        <position position="138"/>
    </location>
</feature>